<evidence type="ECO:0000313" key="2">
    <source>
        <dbReference type="EMBL" id="POM76907.1"/>
    </source>
</evidence>
<organism evidence="2 3">
    <name type="scientific">Phytophthora palmivora</name>
    <dbReference type="NCBI Taxonomy" id="4796"/>
    <lineage>
        <taxon>Eukaryota</taxon>
        <taxon>Sar</taxon>
        <taxon>Stramenopiles</taxon>
        <taxon>Oomycota</taxon>
        <taxon>Peronosporomycetes</taxon>
        <taxon>Peronosporales</taxon>
        <taxon>Peronosporaceae</taxon>
        <taxon>Phytophthora</taxon>
    </lineage>
</organism>
<comment type="caution">
    <text evidence="2">The sequence shown here is derived from an EMBL/GenBank/DDBJ whole genome shotgun (WGS) entry which is preliminary data.</text>
</comment>
<evidence type="ECO:0000256" key="1">
    <source>
        <dbReference type="SAM" id="MobiDB-lite"/>
    </source>
</evidence>
<reference evidence="2 3" key="1">
    <citation type="journal article" date="2017" name="Genome Biol. Evol.">
        <title>Phytophthora megakarya and P. palmivora, closely related causal agents of cacao black pod rot, underwent increases in genome sizes and gene numbers by different mechanisms.</title>
        <authorList>
            <person name="Ali S.S."/>
            <person name="Shao J."/>
            <person name="Lary D.J."/>
            <person name="Kronmiller B."/>
            <person name="Shen D."/>
            <person name="Strem M.D."/>
            <person name="Amoako-Attah I."/>
            <person name="Akrofi A.Y."/>
            <person name="Begoude B.A."/>
            <person name="Ten Hoopen G.M."/>
            <person name="Coulibaly K."/>
            <person name="Kebe B.I."/>
            <person name="Melnick R.L."/>
            <person name="Guiltinan M.J."/>
            <person name="Tyler B.M."/>
            <person name="Meinhardt L.W."/>
            <person name="Bailey B.A."/>
        </authorList>
    </citation>
    <scope>NUCLEOTIDE SEQUENCE [LARGE SCALE GENOMIC DNA]</scope>
    <source>
        <strain evidence="3">sbr112.9</strain>
    </source>
</reference>
<accession>A0A2P4YGF6</accession>
<protein>
    <submittedName>
        <fullName evidence="2">Uncharacterized protein</fullName>
    </submittedName>
</protein>
<keyword evidence="3" id="KW-1185">Reference proteome</keyword>
<sequence length="155" mass="17489">MPSIGWLLTASGFCKSGSTMMPLNESRSADQQSARRNSADGTDPDLEDKPLPPQVPAGTPADLNLRRDPSTKQGRRKWNRTDWSDPRSSLNTKRLVEVAKQDFSNDEESMLQEMIANGTAGREQMLRLRRQMNEQGWNRRENPGSNFASSWIEIP</sequence>
<gene>
    <name evidence="2" type="ORF">PHPALM_5805</name>
</gene>
<dbReference type="EMBL" id="NCKW01003335">
    <property type="protein sequence ID" value="POM76907.1"/>
    <property type="molecule type" value="Genomic_DNA"/>
</dbReference>
<proteinExistence type="predicted"/>
<feature type="compositionally biased region" description="Polar residues" evidence="1">
    <location>
        <begin position="16"/>
        <end position="40"/>
    </location>
</feature>
<dbReference type="Proteomes" id="UP000237271">
    <property type="component" value="Unassembled WGS sequence"/>
</dbReference>
<evidence type="ECO:0000313" key="3">
    <source>
        <dbReference type="Proteomes" id="UP000237271"/>
    </source>
</evidence>
<dbReference type="AlphaFoldDB" id="A0A2P4YGF6"/>
<feature type="region of interest" description="Disordered" evidence="1">
    <location>
        <begin position="13"/>
        <end position="90"/>
    </location>
</feature>
<name>A0A2P4YGF6_9STRA</name>
<dbReference type="OrthoDB" id="74193at2759"/>